<dbReference type="EMBL" id="CAJMWY010000375">
    <property type="protein sequence ID" value="CAE6430656.1"/>
    <property type="molecule type" value="Genomic_DNA"/>
</dbReference>
<comment type="similarity">
    <text evidence="3 17">Belongs to the TFB4 family.</text>
</comment>
<keyword evidence="6" id="KW-0808">Transferase</keyword>
<dbReference type="PANTHER" id="PTHR12831:SF0">
    <property type="entry name" value="GENERAL TRANSCRIPTION FACTOR IIH SUBUNIT 3"/>
    <property type="match status" value="1"/>
</dbReference>
<keyword evidence="5" id="KW-0489">Methyltransferase</keyword>
<comment type="function">
    <text evidence="1 17">Component of the general transcription and DNA repair factor IIH (TFIIH) core complex, which is involved in general and transcription-coupled nucleotide excision repair (NER) of damaged DNA and, when complexed to TFIIK, in RNA transcription by RNA polymerase II. In NER, TFIIH acts by opening DNA around the lesion to allow the excision of the damaged oligonucleotide and its replacement by a new DNA fragment. In transcription, TFIIH has an essential role in transcription initiation. When the pre-initiation complex (PIC) has been established, TFIIH is required for promoter opening and promoter escape. Phosphorylation of the C-terminal tail (CTD) of the largest subunit of RNA polymerase II by the kinase module TFIIK controls the initiation of transcription.</text>
</comment>
<dbReference type="InterPro" id="IPR004556">
    <property type="entry name" value="HemK-like"/>
</dbReference>
<keyword evidence="9 17" id="KW-0227">DNA damage</keyword>
<dbReference type="GO" id="GO:0006355">
    <property type="term" value="P:regulation of DNA-templated transcription"/>
    <property type="evidence" value="ECO:0007669"/>
    <property type="project" value="InterPro"/>
</dbReference>
<dbReference type="GO" id="GO:0006289">
    <property type="term" value="P:nucleotide-excision repair"/>
    <property type="evidence" value="ECO:0007669"/>
    <property type="project" value="UniProtKB-UniRule"/>
</dbReference>
<evidence type="ECO:0000256" key="2">
    <source>
        <dbReference type="ARBA" id="ARBA00004123"/>
    </source>
</evidence>
<evidence type="ECO:0000256" key="15">
    <source>
        <dbReference type="ARBA" id="ARBA00023242"/>
    </source>
</evidence>
<evidence type="ECO:0000256" key="6">
    <source>
        <dbReference type="ARBA" id="ARBA00022679"/>
    </source>
</evidence>
<keyword evidence="10 17" id="KW-0863">Zinc-finger</keyword>
<evidence type="ECO:0000256" key="9">
    <source>
        <dbReference type="ARBA" id="ARBA00022763"/>
    </source>
</evidence>
<dbReference type="Gene3D" id="3.40.50.410">
    <property type="entry name" value="von Willebrand factor, type A domain"/>
    <property type="match status" value="1"/>
</dbReference>
<evidence type="ECO:0000256" key="5">
    <source>
        <dbReference type="ARBA" id="ARBA00022603"/>
    </source>
</evidence>
<evidence type="ECO:0000256" key="1">
    <source>
        <dbReference type="ARBA" id="ARBA00002817"/>
    </source>
</evidence>
<sequence length="602" mass="65790">MPRIPRLLAKLSHSLGSRQQALREFRWINESIGSLPGSNQGLLADKLLKRTQGWPLQYLLGTQPFGSIEILTRPPTLIPRPETEYWTLRLAQILRDHASKDNPLRVLDLCTGTACIPLLLCNSLPPRTISALGIDVSVAAVELADENISHCGFNDPGGNTVRVERLDIFAQDFVQSLKQQATNWEPFDVLTSNPPYIPRQEYDKLSHTVRSFEDALALLGEVPSSADVLPCQTVHDQLGLAFYVRIMSLLQNQNLVRPGGHVALEVGQGQARSVEKMILPFASKTHVWTDPWGVERVVYALQWQLSASSASNGGQGMDLSTFLSQVLVFVNCHLACRQENSAAILGAFPGRSLALYPALEDNAKPNTGLGPEAEANTYHGFRSVDDVLMDKIQTELAAISEQDAQQPIALVPSLTQALCQINRISAPQRKLASDQPATTSVSITDSRILILSVSPDASTPYIPFMNCIFSAQKLRVPIDVCRVFGSDTIFLQQAAYLTGGCYLNLDSGSSLLQSLTMCFLPSASLRNTIELPSQGKVDFRASCFCHKEVVDMGYVCSVCLSIFCKPVVVCATCKIKFPIASYKKMLSASTITKLGGTKPVKA</sequence>
<proteinExistence type="inferred from homology"/>
<keyword evidence="15 17" id="KW-0539">Nucleus</keyword>
<comment type="subcellular location">
    <subcellularLocation>
        <location evidence="2 17">Nucleus</location>
    </subcellularLocation>
</comment>
<dbReference type="Gene3D" id="3.40.50.150">
    <property type="entry name" value="Vaccinia Virus protein VP39"/>
    <property type="match status" value="1"/>
</dbReference>
<evidence type="ECO:0000256" key="16">
    <source>
        <dbReference type="ARBA" id="ARBA00033341"/>
    </source>
</evidence>
<dbReference type="GO" id="GO:0000439">
    <property type="term" value="C:transcription factor TFIIH core complex"/>
    <property type="evidence" value="ECO:0007669"/>
    <property type="project" value="UniProtKB-UniRule"/>
</dbReference>
<evidence type="ECO:0000256" key="3">
    <source>
        <dbReference type="ARBA" id="ARBA00005273"/>
    </source>
</evidence>
<dbReference type="Pfam" id="PF03850">
    <property type="entry name" value="Tfb4"/>
    <property type="match status" value="1"/>
</dbReference>
<evidence type="ECO:0000313" key="18">
    <source>
        <dbReference type="EMBL" id="CAE6430656.1"/>
    </source>
</evidence>
<dbReference type="GO" id="GO:0005675">
    <property type="term" value="C:transcription factor TFIIH holo complex"/>
    <property type="evidence" value="ECO:0007669"/>
    <property type="project" value="UniProtKB-UniRule"/>
</dbReference>
<keyword evidence="12 17" id="KW-0805">Transcription regulation</keyword>
<dbReference type="GO" id="GO:0032259">
    <property type="term" value="P:methylation"/>
    <property type="evidence" value="ECO:0007669"/>
    <property type="project" value="UniProtKB-KW"/>
</dbReference>
<evidence type="ECO:0000313" key="19">
    <source>
        <dbReference type="Proteomes" id="UP000663861"/>
    </source>
</evidence>
<dbReference type="NCBIfam" id="TIGR00536">
    <property type="entry name" value="hemK_fam"/>
    <property type="match status" value="1"/>
</dbReference>
<evidence type="ECO:0000256" key="11">
    <source>
        <dbReference type="ARBA" id="ARBA00022833"/>
    </source>
</evidence>
<dbReference type="Proteomes" id="UP000663861">
    <property type="component" value="Unassembled WGS sequence"/>
</dbReference>
<name>A0A8H3AKJ6_9AGAM</name>
<dbReference type="GO" id="GO:0008276">
    <property type="term" value="F:protein methyltransferase activity"/>
    <property type="evidence" value="ECO:0007669"/>
    <property type="project" value="InterPro"/>
</dbReference>
<evidence type="ECO:0000256" key="8">
    <source>
        <dbReference type="ARBA" id="ARBA00022723"/>
    </source>
</evidence>
<evidence type="ECO:0000256" key="14">
    <source>
        <dbReference type="ARBA" id="ARBA00023204"/>
    </source>
</evidence>
<comment type="caution">
    <text evidence="18">The sequence shown here is derived from an EMBL/GenBank/DDBJ whole genome shotgun (WGS) entry which is preliminary data.</text>
</comment>
<gene>
    <name evidence="18" type="ORF">RDB_LOCUS25022</name>
</gene>
<reference evidence="18" key="1">
    <citation type="submission" date="2021-01" db="EMBL/GenBank/DDBJ databases">
        <authorList>
            <person name="Kaushik A."/>
        </authorList>
    </citation>
    <scope>NUCLEOTIDE SEQUENCE</scope>
    <source>
        <strain evidence="18">AG4-RS23</strain>
    </source>
</reference>
<evidence type="ECO:0000256" key="12">
    <source>
        <dbReference type="ARBA" id="ARBA00023015"/>
    </source>
</evidence>
<dbReference type="InterPro" id="IPR036465">
    <property type="entry name" value="vWFA_dom_sf"/>
</dbReference>
<organism evidence="18 19">
    <name type="scientific">Rhizoctonia solani</name>
    <dbReference type="NCBI Taxonomy" id="456999"/>
    <lineage>
        <taxon>Eukaryota</taxon>
        <taxon>Fungi</taxon>
        <taxon>Dikarya</taxon>
        <taxon>Basidiomycota</taxon>
        <taxon>Agaricomycotina</taxon>
        <taxon>Agaricomycetes</taxon>
        <taxon>Cantharellales</taxon>
        <taxon>Ceratobasidiaceae</taxon>
        <taxon>Rhizoctonia</taxon>
    </lineage>
</organism>
<keyword evidence="7" id="KW-0949">S-adenosyl-L-methionine</keyword>
<evidence type="ECO:0000256" key="10">
    <source>
        <dbReference type="ARBA" id="ARBA00022771"/>
    </source>
</evidence>
<dbReference type="AlphaFoldDB" id="A0A8H3AKJ6"/>
<comment type="subunit">
    <text evidence="17">Component of the 7-subunit TFIIH core complex composed of XPB/SSL2, XPD/RAD3, SSL1, TFB1, TFB2, TFB4 and TFB5, which is active in NER. The core complex associates with the 3-subunit CTD-kinase module TFIIK composed of CCL1, KIN28 and TFB3 to form the 10-subunit holoenzyme (holo-TFIIH) active in transcription.</text>
</comment>
<evidence type="ECO:0000256" key="17">
    <source>
        <dbReference type="RuleBase" id="RU368090"/>
    </source>
</evidence>
<dbReference type="PANTHER" id="PTHR12831">
    <property type="entry name" value="TRANSCRIPTION INITIATION FACTOR IIH TFIIH , POLYPEPTIDE 3-RELATED"/>
    <property type="match status" value="1"/>
</dbReference>
<evidence type="ECO:0000256" key="13">
    <source>
        <dbReference type="ARBA" id="ARBA00023163"/>
    </source>
</evidence>
<dbReference type="CDD" id="cd02440">
    <property type="entry name" value="AdoMet_MTases"/>
    <property type="match status" value="1"/>
</dbReference>
<keyword evidence="11 17" id="KW-0862">Zinc</keyword>
<keyword evidence="13 17" id="KW-0804">Transcription</keyword>
<keyword evidence="14 17" id="KW-0234">DNA repair</keyword>
<keyword evidence="8 17" id="KW-0479">Metal-binding</keyword>
<dbReference type="InterPro" id="IPR029063">
    <property type="entry name" value="SAM-dependent_MTases_sf"/>
</dbReference>
<protein>
    <recommendedName>
        <fullName evidence="4 17">General transcription and DNA repair factor IIH subunit TFB4</fullName>
        <shortName evidence="17">TFIIH subunit TFB4</shortName>
    </recommendedName>
    <alternativeName>
        <fullName evidence="16 17">RNA polymerase II transcription factor B subunit 4</fullName>
    </alternativeName>
</protein>
<dbReference type="SUPFAM" id="SSF53335">
    <property type="entry name" value="S-adenosyl-L-methionine-dependent methyltransferases"/>
    <property type="match status" value="1"/>
</dbReference>
<accession>A0A8H3AKJ6</accession>
<evidence type="ECO:0000256" key="4">
    <source>
        <dbReference type="ARBA" id="ARBA00021280"/>
    </source>
</evidence>
<dbReference type="InterPro" id="IPR004600">
    <property type="entry name" value="TFIIH_Tfb4/GTF2H3"/>
</dbReference>
<dbReference type="GO" id="GO:0008270">
    <property type="term" value="F:zinc ion binding"/>
    <property type="evidence" value="ECO:0007669"/>
    <property type="project" value="UniProtKB-KW"/>
</dbReference>
<evidence type="ECO:0000256" key="7">
    <source>
        <dbReference type="ARBA" id="ARBA00022691"/>
    </source>
</evidence>